<dbReference type="InterPro" id="IPR005119">
    <property type="entry name" value="LysR_subst-bd"/>
</dbReference>
<comment type="caution">
    <text evidence="6">The sequence shown here is derived from an EMBL/GenBank/DDBJ whole genome shotgun (WGS) entry which is preliminary data.</text>
</comment>
<keyword evidence="2" id="KW-0805">Transcription regulation</keyword>
<evidence type="ECO:0000256" key="2">
    <source>
        <dbReference type="ARBA" id="ARBA00023015"/>
    </source>
</evidence>
<evidence type="ECO:0000313" key="7">
    <source>
        <dbReference type="Proteomes" id="UP000559809"/>
    </source>
</evidence>
<keyword evidence="7" id="KW-1185">Reference proteome</keyword>
<reference evidence="6 7" key="1">
    <citation type="submission" date="2020-07" db="EMBL/GenBank/DDBJ databases">
        <title>Taxonomic revisions and descriptions of new bacterial species based on genomic comparisons in the high-G+C-content subgroup of the family Alcaligenaceae.</title>
        <authorList>
            <person name="Szabo A."/>
            <person name="Felfoldi T."/>
        </authorList>
    </citation>
    <scope>NUCLEOTIDE SEQUENCE [LARGE SCALE GENOMIC DNA]</scope>
    <source>
        <strain evidence="6 7">LMG 24012</strain>
    </source>
</reference>
<dbReference type="AlphaFoldDB" id="A0A853G3K9"/>
<dbReference type="PANTHER" id="PTHR30537:SF5">
    <property type="entry name" value="HTH-TYPE TRANSCRIPTIONAL ACTIVATOR TTDR-RELATED"/>
    <property type="match status" value="1"/>
</dbReference>
<dbReference type="Pfam" id="PF00126">
    <property type="entry name" value="HTH_1"/>
    <property type="match status" value="1"/>
</dbReference>
<dbReference type="Pfam" id="PF03466">
    <property type="entry name" value="LysR_substrate"/>
    <property type="match status" value="1"/>
</dbReference>
<feature type="domain" description="HTH lysR-type" evidence="5">
    <location>
        <begin position="21"/>
        <end position="77"/>
    </location>
</feature>
<dbReference type="SUPFAM" id="SSF46785">
    <property type="entry name" value="Winged helix' DNA-binding domain"/>
    <property type="match status" value="1"/>
</dbReference>
<evidence type="ECO:0000259" key="5">
    <source>
        <dbReference type="PROSITE" id="PS50931"/>
    </source>
</evidence>
<evidence type="ECO:0000256" key="3">
    <source>
        <dbReference type="ARBA" id="ARBA00023125"/>
    </source>
</evidence>
<gene>
    <name evidence="6" type="ORF">H0A72_21810</name>
</gene>
<dbReference type="InterPro" id="IPR058163">
    <property type="entry name" value="LysR-type_TF_proteobact-type"/>
</dbReference>
<organism evidence="6 7">
    <name type="scientific">Parapusillimonas granuli</name>
    <dbReference type="NCBI Taxonomy" id="380911"/>
    <lineage>
        <taxon>Bacteria</taxon>
        <taxon>Pseudomonadati</taxon>
        <taxon>Pseudomonadota</taxon>
        <taxon>Betaproteobacteria</taxon>
        <taxon>Burkholderiales</taxon>
        <taxon>Alcaligenaceae</taxon>
        <taxon>Parapusillimonas</taxon>
    </lineage>
</organism>
<dbReference type="Gene3D" id="1.10.10.10">
    <property type="entry name" value="Winged helix-like DNA-binding domain superfamily/Winged helix DNA-binding domain"/>
    <property type="match status" value="1"/>
</dbReference>
<dbReference type="InterPro" id="IPR036388">
    <property type="entry name" value="WH-like_DNA-bd_sf"/>
</dbReference>
<protein>
    <submittedName>
        <fullName evidence="6">LysR family transcriptional regulator</fullName>
    </submittedName>
</protein>
<dbReference type="RefSeq" id="WP_180158618.1">
    <property type="nucleotide sequence ID" value="NZ_JACCEM010000023.1"/>
</dbReference>
<dbReference type="CDD" id="cd08422">
    <property type="entry name" value="PBP2_CrgA_like"/>
    <property type="match status" value="1"/>
</dbReference>
<proteinExistence type="inferred from homology"/>
<evidence type="ECO:0000256" key="4">
    <source>
        <dbReference type="ARBA" id="ARBA00023163"/>
    </source>
</evidence>
<dbReference type="GO" id="GO:0003700">
    <property type="term" value="F:DNA-binding transcription factor activity"/>
    <property type="evidence" value="ECO:0007669"/>
    <property type="project" value="InterPro"/>
</dbReference>
<dbReference type="FunFam" id="1.10.10.10:FF:000001">
    <property type="entry name" value="LysR family transcriptional regulator"/>
    <property type="match status" value="1"/>
</dbReference>
<dbReference type="EMBL" id="JACCEM010000023">
    <property type="protein sequence ID" value="NYT51948.1"/>
    <property type="molecule type" value="Genomic_DNA"/>
</dbReference>
<dbReference type="PROSITE" id="PS50931">
    <property type="entry name" value="HTH_LYSR"/>
    <property type="match status" value="1"/>
</dbReference>
<evidence type="ECO:0000313" key="6">
    <source>
        <dbReference type="EMBL" id="NYT51948.1"/>
    </source>
</evidence>
<dbReference type="InterPro" id="IPR036390">
    <property type="entry name" value="WH_DNA-bd_sf"/>
</dbReference>
<dbReference type="InterPro" id="IPR000847">
    <property type="entry name" value="LysR_HTH_N"/>
</dbReference>
<dbReference type="Proteomes" id="UP000559809">
    <property type="component" value="Unassembled WGS sequence"/>
</dbReference>
<evidence type="ECO:0000256" key="1">
    <source>
        <dbReference type="ARBA" id="ARBA00009437"/>
    </source>
</evidence>
<dbReference type="GO" id="GO:0043565">
    <property type="term" value="F:sequence-specific DNA binding"/>
    <property type="evidence" value="ECO:0007669"/>
    <property type="project" value="TreeGrafter"/>
</dbReference>
<comment type="similarity">
    <text evidence="1">Belongs to the LysR transcriptional regulatory family.</text>
</comment>
<sequence length="314" mass="35219">MTKHYTELNESQLIESAIFKDFTSLRIFVRSVETGSFSEVARRIGVTPAMVSKRIAFVEKSIGQRLFNRDTRRLMVTEAGERLYDHCMRALKELDEAAEELSALKDEPSGCLRMTVPAMLGREFIAPKLPRLLVENPKLTLDVNFSMATIDLYAARVDLAVRIADSIDPGLIAVRLAPYRRVFCATPAYLEKRGVPNEPADLRAHNCLVTSGSTVNTRWPVLVDGQVTQVHIQGNFVADHGLAVRYACLEGLGIMMGARWMVEKDLQEGRLTEVLSDYLPHNRAVYAVLLNRSDESAKLKVGVDFLKRCFAEMN</sequence>
<dbReference type="SUPFAM" id="SSF53850">
    <property type="entry name" value="Periplasmic binding protein-like II"/>
    <property type="match status" value="1"/>
</dbReference>
<name>A0A853G3K9_9BURK</name>
<keyword evidence="4" id="KW-0804">Transcription</keyword>
<keyword evidence="3" id="KW-0238">DNA-binding</keyword>
<accession>A0A853G3K9</accession>
<dbReference type="PANTHER" id="PTHR30537">
    <property type="entry name" value="HTH-TYPE TRANSCRIPTIONAL REGULATOR"/>
    <property type="match status" value="1"/>
</dbReference>
<dbReference type="Gene3D" id="3.40.190.290">
    <property type="match status" value="1"/>
</dbReference>
<dbReference type="GO" id="GO:0006351">
    <property type="term" value="P:DNA-templated transcription"/>
    <property type="evidence" value="ECO:0007669"/>
    <property type="project" value="TreeGrafter"/>
</dbReference>